<feature type="compositionally biased region" description="Basic and acidic residues" evidence="3">
    <location>
        <begin position="541"/>
        <end position="554"/>
    </location>
</feature>
<dbReference type="CDD" id="cd01949">
    <property type="entry name" value="GGDEF"/>
    <property type="match status" value="1"/>
</dbReference>
<dbReference type="EMBL" id="JBHSUS010000001">
    <property type="protein sequence ID" value="MFC6439658.1"/>
    <property type="molecule type" value="Genomic_DNA"/>
</dbReference>
<dbReference type="GO" id="GO:0052621">
    <property type="term" value="F:diguanylate cyclase activity"/>
    <property type="evidence" value="ECO:0007669"/>
    <property type="project" value="UniProtKB-EC"/>
</dbReference>
<sequence length="554" mass="62318">MTSLSTQTSRFWHLSVGRLFALLLIGLFAFFLISGAFMYRQLVAMERVLADISKDGVPAMIDASQTFSQANLLLNSIQELTMASTSAAQRIALSEVEKKLNQMLQTHPTMQASVYDEQIRLIREELDSLNVLIAQKLAILNQIQTQKTALFVLLSDMQRISQQDSAKLQSWATQVAAIVAQTTESMSEGRLYLLRDKRQLLANQINQLSEVTTSLPASSKNQVEALNESLNKLVTGENGLFKLKAEQLRVNGRAIGRGHFVTNMVEDFSRDAEAAAVRINQRAIGEVAELTATVNRQSKTFIVIAFLTGLLLLLSMNVVRKRIIHRLVLLNRAIKQYVPGEADLIDDDRQDEIGELVRSFRQFANTLEIQQEKLKNLSLTDELTNIANRRHFEKRLEHELRLAQRHQWPLSLLIIDVDYFKAYNDFYGHSEGDTCLKTVAAIISKAIRREVDLAARFGGEEFVCILPSTDKSGAMAISHQLHALLYQANLPHHKNLVSDRVTWSIGVATSSPQEPFDRDTLILHADTALYHSKQSGRNTTTHHDQIDPARKSHS</sequence>
<keyword evidence="7" id="KW-0548">Nucleotidyltransferase</keyword>
<evidence type="ECO:0000259" key="6">
    <source>
        <dbReference type="PROSITE" id="PS50887"/>
    </source>
</evidence>
<evidence type="ECO:0000256" key="4">
    <source>
        <dbReference type="SAM" id="Phobius"/>
    </source>
</evidence>
<dbReference type="RefSeq" id="WP_131259823.1">
    <property type="nucleotide sequence ID" value="NZ_JBHSUS010000001.1"/>
</dbReference>
<evidence type="ECO:0000256" key="1">
    <source>
        <dbReference type="ARBA" id="ARBA00012528"/>
    </source>
</evidence>
<evidence type="ECO:0000256" key="3">
    <source>
        <dbReference type="SAM" id="MobiDB-lite"/>
    </source>
</evidence>
<feature type="region of interest" description="Disordered" evidence="3">
    <location>
        <begin position="532"/>
        <end position="554"/>
    </location>
</feature>
<dbReference type="PANTHER" id="PTHR45138">
    <property type="entry name" value="REGULATORY COMPONENTS OF SENSORY TRANSDUCTION SYSTEM"/>
    <property type="match status" value="1"/>
</dbReference>
<dbReference type="Proteomes" id="UP001596364">
    <property type="component" value="Unassembled WGS sequence"/>
</dbReference>
<reference evidence="8" key="1">
    <citation type="journal article" date="2019" name="Int. J. Syst. Evol. Microbiol.">
        <title>The Global Catalogue of Microorganisms (GCM) 10K type strain sequencing project: providing services to taxonomists for standard genome sequencing and annotation.</title>
        <authorList>
            <consortium name="The Broad Institute Genomics Platform"/>
            <consortium name="The Broad Institute Genome Sequencing Center for Infectious Disease"/>
            <person name="Wu L."/>
            <person name="Ma J."/>
        </authorList>
    </citation>
    <scope>NUCLEOTIDE SEQUENCE [LARGE SCALE GENOMIC DNA]</scope>
    <source>
        <strain evidence="8">CGMCC 1.16031</strain>
    </source>
</reference>
<dbReference type="Pfam" id="PF00672">
    <property type="entry name" value="HAMP"/>
    <property type="match status" value="1"/>
</dbReference>
<evidence type="ECO:0000313" key="7">
    <source>
        <dbReference type="EMBL" id="MFC6439658.1"/>
    </source>
</evidence>
<evidence type="ECO:0000313" key="8">
    <source>
        <dbReference type="Proteomes" id="UP001596364"/>
    </source>
</evidence>
<accession>A0ABW1XI82</accession>
<dbReference type="CDD" id="cd06225">
    <property type="entry name" value="HAMP"/>
    <property type="match status" value="1"/>
</dbReference>
<feature type="domain" description="HAMP" evidence="5">
    <location>
        <begin position="321"/>
        <end position="372"/>
    </location>
</feature>
<dbReference type="InterPro" id="IPR000160">
    <property type="entry name" value="GGDEF_dom"/>
</dbReference>
<dbReference type="Gene3D" id="6.10.340.10">
    <property type="match status" value="1"/>
</dbReference>
<evidence type="ECO:0000259" key="5">
    <source>
        <dbReference type="PROSITE" id="PS50885"/>
    </source>
</evidence>
<keyword evidence="7" id="KW-0808">Transferase</keyword>
<dbReference type="InterPro" id="IPR003660">
    <property type="entry name" value="HAMP_dom"/>
</dbReference>
<dbReference type="NCBIfam" id="TIGR00254">
    <property type="entry name" value="GGDEF"/>
    <property type="match status" value="1"/>
</dbReference>
<dbReference type="InterPro" id="IPR029787">
    <property type="entry name" value="Nucleotide_cyclase"/>
</dbReference>
<protein>
    <recommendedName>
        <fullName evidence="1">diguanylate cyclase</fullName>
        <ecNumber evidence="1">2.7.7.65</ecNumber>
    </recommendedName>
</protein>
<dbReference type="InterPro" id="IPR043128">
    <property type="entry name" value="Rev_trsase/Diguanyl_cyclase"/>
</dbReference>
<keyword evidence="8" id="KW-1185">Reference proteome</keyword>
<dbReference type="PROSITE" id="PS50885">
    <property type="entry name" value="HAMP"/>
    <property type="match status" value="1"/>
</dbReference>
<dbReference type="Gene3D" id="3.30.70.270">
    <property type="match status" value="1"/>
</dbReference>
<dbReference type="EC" id="2.7.7.65" evidence="1"/>
<dbReference type="InterPro" id="IPR050469">
    <property type="entry name" value="Diguanylate_Cyclase"/>
</dbReference>
<comment type="catalytic activity">
    <reaction evidence="2">
        <text>2 GTP = 3',3'-c-di-GMP + 2 diphosphate</text>
        <dbReference type="Rhea" id="RHEA:24898"/>
        <dbReference type="ChEBI" id="CHEBI:33019"/>
        <dbReference type="ChEBI" id="CHEBI:37565"/>
        <dbReference type="ChEBI" id="CHEBI:58805"/>
        <dbReference type="EC" id="2.7.7.65"/>
    </reaction>
</comment>
<gene>
    <name evidence="7" type="ORF">ACFP85_05765</name>
</gene>
<keyword evidence="4" id="KW-0472">Membrane</keyword>
<dbReference type="PROSITE" id="PS50887">
    <property type="entry name" value="GGDEF"/>
    <property type="match status" value="1"/>
</dbReference>
<comment type="caution">
    <text evidence="7">The sequence shown here is derived from an EMBL/GenBank/DDBJ whole genome shotgun (WGS) entry which is preliminary data.</text>
</comment>
<feature type="domain" description="GGDEF" evidence="6">
    <location>
        <begin position="408"/>
        <end position="545"/>
    </location>
</feature>
<organism evidence="7 8">
    <name type="scientific">Pseudobowmanella zhangzhouensis</name>
    <dbReference type="NCBI Taxonomy" id="1537679"/>
    <lineage>
        <taxon>Bacteria</taxon>
        <taxon>Pseudomonadati</taxon>
        <taxon>Pseudomonadota</taxon>
        <taxon>Gammaproteobacteria</taxon>
        <taxon>Alteromonadales</taxon>
        <taxon>Alteromonadaceae</taxon>
    </lineage>
</organism>
<name>A0ABW1XI82_9ALTE</name>
<evidence type="ECO:0000256" key="2">
    <source>
        <dbReference type="ARBA" id="ARBA00034247"/>
    </source>
</evidence>
<dbReference type="SMART" id="SM00267">
    <property type="entry name" value="GGDEF"/>
    <property type="match status" value="1"/>
</dbReference>
<dbReference type="PANTHER" id="PTHR45138:SF9">
    <property type="entry name" value="DIGUANYLATE CYCLASE DGCM-RELATED"/>
    <property type="match status" value="1"/>
</dbReference>
<feature type="transmembrane region" description="Helical" evidence="4">
    <location>
        <begin position="20"/>
        <end position="39"/>
    </location>
</feature>
<dbReference type="SUPFAM" id="SSF55073">
    <property type="entry name" value="Nucleotide cyclase"/>
    <property type="match status" value="1"/>
</dbReference>
<keyword evidence="4" id="KW-1133">Transmembrane helix</keyword>
<proteinExistence type="predicted"/>
<feature type="transmembrane region" description="Helical" evidence="4">
    <location>
        <begin position="301"/>
        <end position="319"/>
    </location>
</feature>
<keyword evidence="4" id="KW-0812">Transmembrane</keyword>
<dbReference type="Pfam" id="PF00990">
    <property type="entry name" value="GGDEF"/>
    <property type="match status" value="1"/>
</dbReference>